<keyword evidence="3" id="KW-1185">Reference proteome</keyword>
<feature type="transmembrane region" description="Helical" evidence="1">
    <location>
        <begin position="7"/>
        <end position="26"/>
    </location>
</feature>
<dbReference type="RefSeq" id="WP_188977701.1">
    <property type="nucleotide sequence ID" value="NZ_BMPG01000002.1"/>
</dbReference>
<dbReference type="Proteomes" id="UP000607197">
    <property type="component" value="Unassembled WGS sequence"/>
</dbReference>
<evidence type="ECO:0000313" key="3">
    <source>
        <dbReference type="Proteomes" id="UP000607197"/>
    </source>
</evidence>
<reference evidence="2" key="1">
    <citation type="journal article" date="2014" name="Int. J. Syst. Evol. Microbiol.">
        <title>Complete genome sequence of Corynebacterium casei LMG S-19264T (=DSM 44701T), isolated from a smear-ripened cheese.</title>
        <authorList>
            <consortium name="US DOE Joint Genome Institute (JGI-PGF)"/>
            <person name="Walter F."/>
            <person name="Albersmeier A."/>
            <person name="Kalinowski J."/>
            <person name="Ruckert C."/>
        </authorList>
    </citation>
    <scope>NUCLEOTIDE SEQUENCE</scope>
    <source>
        <strain evidence="2">JCM 19596</strain>
    </source>
</reference>
<name>A0A830F393_9EURY</name>
<comment type="caution">
    <text evidence="2">The sequence shown here is derived from an EMBL/GenBank/DDBJ whole genome shotgun (WGS) entry which is preliminary data.</text>
</comment>
<gene>
    <name evidence="2" type="ORF">GCM10009039_15980</name>
</gene>
<feature type="transmembrane region" description="Helical" evidence="1">
    <location>
        <begin position="82"/>
        <end position="108"/>
    </location>
</feature>
<protein>
    <submittedName>
        <fullName evidence="2">Uncharacterized protein</fullName>
    </submittedName>
</protein>
<proteinExistence type="predicted"/>
<dbReference type="AlphaFoldDB" id="A0A830F393"/>
<dbReference type="EMBL" id="BMPG01000002">
    <property type="protein sequence ID" value="GGL58556.1"/>
    <property type="molecule type" value="Genomic_DNA"/>
</dbReference>
<accession>A0A830F393</accession>
<keyword evidence="1" id="KW-0812">Transmembrane</keyword>
<keyword evidence="1" id="KW-0472">Membrane</keyword>
<organism evidence="2 3">
    <name type="scientific">Halocalculus aciditolerans</name>
    <dbReference type="NCBI Taxonomy" id="1383812"/>
    <lineage>
        <taxon>Archaea</taxon>
        <taxon>Methanobacteriati</taxon>
        <taxon>Methanobacteriota</taxon>
        <taxon>Stenosarchaea group</taxon>
        <taxon>Halobacteria</taxon>
        <taxon>Halobacteriales</taxon>
        <taxon>Halobacteriaceae</taxon>
        <taxon>Halocalculus</taxon>
    </lineage>
</organism>
<sequence length="117" mass="12006">MATITSSVVLFVIGLLVGGFGVYVGARFITGTDDYTRALVTAAVGALAWAVFSWVPVVGGLLALVAYVWVIKWRYAGGWVNAALIALVAWIATVVVVFVLSAVAPGLVGDVVGVPGV</sequence>
<keyword evidence="1" id="KW-1133">Transmembrane helix</keyword>
<evidence type="ECO:0000313" key="2">
    <source>
        <dbReference type="EMBL" id="GGL58556.1"/>
    </source>
</evidence>
<evidence type="ECO:0000256" key="1">
    <source>
        <dbReference type="SAM" id="Phobius"/>
    </source>
</evidence>
<feature type="transmembrane region" description="Helical" evidence="1">
    <location>
        <begin position="46"/>
        <end position="70"/>
    </location>
</feature>
<reference evidence="2" key="2">
    <citation type="submission" date="2020-09" db="EMBL/GenBank/DDBJ databases">
        <authorList>
            <person name="Sun Q."/>
            <person name="Ohkuma M."/>
        </authorList>
    </citation>
    <scope>NUCLEOTIDE SEQUENCE</scope>
    <source>
        <strain evidence="2">JCM 19596</strain>
    </source>
</reference>